<keyword evidence="2" id="KW-1185">Reference proteome</keyword>
<dbReference type="AlphaFoldDB" id="A0A5C8PDD4"/>
<protein>
    <submittedName>
        <fullName evidence="1">Histidinol dehydrogenase</fullName>
    </submittedName>
</protein>
<accession>A0A5C8PDD4</accession>
<dbReference type="OrthoDB" id="8301496at2"/>
<name>A0A5C8PDD4_9HYPH</name>
<dbReference type="InterPro" id="IPR011660">
    <property type="entry name" value="VapB-like"/>
</dbReference>
<evidence type="ECO:0000313" key="1">
    <source>
        <dbReference type="EMBL" id="TXL71566.1"/>
    </source>
</evidence>
<gene>
    <name evidence="1" type="ORF">FHP25_29775</name>
</gene>
<evidence type="ECO:0000313" key="2">
    <source>
        <dbReference type="Proteomes" id="UP000321638"/>
    </source>
</evidence>
<proteinExistence type="predicted"/>
<sequence length="81" mass="9158">MPLFIRDEDVTAMAEELTRLTKARSKTEAVRAALRRELERTRAGVPVRERLARIHKKAATIGLPNPDFDMKAHSDAMWGDA</sequence>
<reference evidence="1 2" key="1">
    <citation type="submission" date="2019-06" db="EMBL/GenBank/DDBJ databases">
        <title>New taxonomy in bacterial strain CC-CFT640, isolated from vineyard.</title>
        <authorList>
            <person name="Lin S.-Y."/>
            <person name="Tsai C.-F."/>
            <person name="Young C.-C."/>
        </authorList>
    </citation>
    <scope>NUCLEOTIDE SEQUENCE [LARGE SCALE GENOMIC DNA]</scope>
    <source>
        <strain evidence="1 2">CC-CFT640</strain>
    </source>
</reference>
<dbReference type="Pfam" id="PF07704">
    <property type="entry name" value="PSK_trans_fac"/>
    <property type="match status" value="1"/>
</dbReference>
<dbReference type="RefSeq" id="WP_147850636.1">
    <property type="nucleotide sequence ID" value="NZ_VDUZ01000042.1"/>
</dbReference>
<organism evidence="1 2">
    <name type="scientific">Vineibacter terrae</name>
    <dbReference type="NCBI Taxonomy" id="2586908"/>
    <lineage>
        <taxon>Bacteria</taxon>
        <taxon>Pseudomonadati</taxon>
        <taxon>Pseudomonadota</taxon>
        <taxon>Alphaproteobacteria</taxon>
        <taxon>Hyphomicrobiales</taxon>
        <taxon>Vineibacter</taxon>
    </lineage>
</organism>
<dbReference type="Proteomes" id="UP000321638">
    <property type="component" value="Unassembled WGS sequence"/>
</dbReference>
<dbReference type="EMBL" id="VDUZ01000042">
    <property type="protein sequence ID" value="TXL71566.1"/>
    <property type="molecule type" value="Genomic_DNA"/>
</dbReference>
<comment type="caution">
    <text evidence="1">The sequence shown here is derived from an EMBL/GenBank/DDBJ whole genome shotgun (WGS) entry which is preliminary data.</text>
</comment>